<dbReference type="CDD" id="cd07042">
    <property type="entry name" value="STAS_SulP_like_sulfate_transporter"/>
    <property type="match status" value="1"/>
</dbReference>
<dbReference type="RefSeq" id="WP_012991561.1">
    <property type="nucleotide sequence ID" value="NC_013894.1"/>
</dbReference>
<dbReference type="PROSITE" id="PS50801">
    <property type="entry name" value="STAS"/>
    <property type="match status" value="1"/>
</dbReference>
<dbReference type="InterPro" id="IPR002645">
    <property type="entry name" value="STAS_dom"/>
</dbReference>
<keyword evidence="2 5" id="KW-0812">Transmembrane</keyword>
<dbReference type="Gene3D" id="3.30.750.24">
    <property type="entry name" value="STAS domain"/>
    <property type="match status" value="1"/>
</dbReference>
<dbReference type="InterPro" id="IPR011547">
    <property type="entry name" value="SLC26A/SulP_dom"/>
</dbReference>
<dbReference type="Proteomes" id="UP000002043">
    <property type="component" value="Chromosome"/>
</dbReference>
<evidence type="ECO:0000256" key="2">
    <source>
        <dbReference type="ARBA" id="ARBA00022692"/>
    </source>
</evidence>
<dbReference type="PANTHER" id="PTHR11814">
    <property type="entry name" value="SULFATE TRANSPORTER"/>
    <property type="match status" value="1"/>
</dbReference>
<dbReference type="Pfam" id="PF01740">
    <property type="entry name" value="STAS"/>
    <property type="match status" value="1"/>
</dbReference>
<dbReference type="GO" id="GO:0016020">
    <property type="term" value="C:membrane"/>
    <property type="evidence" value="ECO:0007669"/>
    <property type="project" value="UniProtKB-SubCell"/>
</dbReference>
<dbReference type="InterPro" id="IPR001902">
    <property type="entry name" value="SLC26A/SulP_fam"/>
</dbReference>
<evidence type="ECO:0000256" key="5">
    <source>
        <dbReference type="SAM" id="Phobius"/>
    </source>
</evidence>
<keyword evidence="4 5" id="KW-0472">Membrane</keyword>
<gene>
    <name evidence="7" type="ordered locus">Thal_0520</name>
</gene>
<feature type="transmembrane region" description="Helical" evidence="5">
    <location>
        <begin position="43"/>
        <end position="60"/>
    </location>
</feature>
<dbReference type="InterPro" id="IPR036513">
    <property type="entry name" value="STAS_dom_sf"/>
</dbReference>
<dbReference type="OrthoDB" id="9771198at2"/>
<organism evidence="7 8">
    <name type="scientific">Thermocrinis albus (strain DSM 14484 / JCM 11386 / HI 11/12)</name>
    <dbReference type="NCBI Taxonomy" id="638303"/>
    <lineage>
        <taxon>Bacteria</taxon>
        <taxon>Pseudomonadati</taxon>
        <taxon>Aquificota</taxon>
        <taxon>Aquificia</taxon>
        <taxon>Aquificales</taxon>
        <taxon>Aquificaceae</taxon>
        <taxon>Thermocrinis</taxon>
    </lineage>
</organism>
<dbReference type="GO" id="GO:0055085">
    <property type="term" value="P:transmembrane transport"/>
    <property type="evidence" value="ECO:0007669"/>
    <property type="project" value="InterPro"/>
</dbReference>
<feature type="transmembrane region" description="Helical" evidence="5">
    <location>
        <begin position="341"/>
        <end position="359"/>
    </location>
</feature>
<feature type="transmembrane region" description="Helical" evidence="5">
    <location>
        <begin position="92"/>
        <end position="113"/>
    </location>
</feature>
<protein>
    <submittedName>
        <fullName evidence="7">Sulfate transporter</fullName>
    </submittedName>
</protein>
<proteinExistence type="predicted"/>
<accession>D3SPR7</accession>
<dbReference type="KEGG" id="tal:Thal_0520"/>
<comment type="subcellular location">
    <subcellularLocation>
        <location evidence="1">Membrane</location>
        <topology evidence="1">Multi-pass membrane protein</topology>
    </subcellularLocation>
</comment>
<sequence>MLEWFKNYGKDKFVRDLVAGITVATVLVPQSMAYALLAGMPPIYGLYASFLPTIVAAVFGSSRFLGTGPVAITSMVSASVLAAYAQPQSQEWIHLAAYLAIMAGLIRLLIGVFKLGSAVELISSSVILGVTSAAAIVISLSQIGSILGFSVKTSTLIYEVLVDIISKIHNVNPYTLMVGTLSFLSIWALGKLHPLIPAALITSAVSSLVSYFFNLKEKGVAIVGDVPAGLPTPYIPPPNLDILADMWAGAVVVVAVGSVEAIATAKTFAQRVGDKWDANREFIGQGLANIVAGIFRGFPVSGSFSRSALNFRLNAASPLAGVITGSIVGLTLLFLAPLFYYLPKATLSAVVLSAVVGLIKPQEILKLYKINKPDGVVAGLTFASVFFMELWQAVLLGILVSLGTFVYKTMYPRIIVMTRDPKSRTFVNAERTGLPQCPQILYIRPGTSIYFGNAGYIQEFILQKVKERLQEGGLKFVLLDMEDVAYIDAPGALMLVKLAGDIRGMGVEPSLANIRCTVYPVLERINITEHVDTDLIFDSKGQSIVELFRRIDHTYCAKVCPYVVFDECTSVKEKRVAL</sequence>
<evidence type="ECO:0000259" key="6">
    <source>
        <dbReference type="PROSITE" id="PS50801"/>
    </source>
</evidence>
<dbReference type="NCBIfam" id="TIGR00815">
    <property type="entry name" value="sulP"/>
    <property type="match status" value="1"/>
</dbReference>
<dbReference type="STRING" id="638303.Thal_0520"/>
<feature type="transmembrane region" description="Helical" evidence="5">
    <location>
        <begin position="380"/>
        <end position="407"/>
    </location>
</feature>
<evidence type="ECO:0000256" key="3">
    <source>
        <dbReference type="ARBA" id="ARBA00022989"/>
    </source>
</evidence>
<feature type="transmembrane region" description="Helical" evidence="5">
    <location>
        <begin position="246"/>
        <end position="265"/>
    </location>
</feature>
<keyword evidence="8" id="KW-1185">Reference proteome</keyword>
<feature type="domain" description="STAS" evidence="6">
    <location>
        <begin position="438"/>
        <end position="547"/>
    </location>
</feature>
<name>D3SPR7_THEAH</name>
<dbReference type="Pfam" id="PF00916">
    <property type="entry name" value="Sulfate_transp"/>
    <property type="match status" value="1"/>
</dbReference>
<dbReference type="AlphaFoldDB" id="D3SPR7"/>
<keyword evidence="3 5" id="KW-1133">Transmembrane helix</keyword>
<dbReference type="eggNOG" id="COG0659">
    <property type="taxonomic scope" value="Bacteria"/>
</dbReference>
<evidence type="ECO:0000256" key="4">
    <source>
        <dbReference type="ARBA" id="ARBA00023136"/>
    </source>
</evidence>
<evidence type="ECO:0000313" key="7">
    <source>
        <dbReference type="EMBL" id="ADC89154.1"/>
    </source>
</evidence>
<evidence type="ECO:0000313" key="8">
    <source>
        <dbReference type="Proteomes" id="UP000002043"/>
    </source>
</evidence>
<feature type="transmembrane region" description="Helical" evidence="5">
    <location>
        <begin position="313"/>
        <end position="335"/>
    </location>
</feature>
<feature type="transmembrane region" description="Helical" evidence="5">
    <location>
        <begin position="125"/>
        <end position="151"/>
    </location>
</feature>
<evidence type="ECO:0000256" key="1">
    <source>
        <dbReference type="ARBA" id="ARBA00004141"/>
    </source>
</evidence>
<dbReference type="SUPFAM" id="SSF52091">
    <property type="entry name" value="SpoIIaa-like"/>
    <property type="match status" value="1"/>
</dbReference>
<feature type="transmembrane region" description="Helical" evidence="5">
    <location>
        <begin position="171"/>
        <end position="189"/>
    </location>
</feature>
<reference evidence="8" key="1">
    <citation type="journal article" date="2010" name="Stand. Genomic Sci.">
        <title>Complete genome sequence of Thermocrinis albus type strain (HI 11/12T).</title>
        <authorList>
            <person name="Wirth R."/>
            <person name="Sikorski J."/>
            <person name="Brambilla E."/>
            <person name="Misra M."/>
            <person name="Lapidus A."/>
            <person name="Copeland A."/>
            <person name="Nolan M."/>
            <person name="Lucas S."/>
            <person name="Chen F."/>
            <person name="Tice H."/>
            <person name="Cheng J.F."/>
            <person name="Han C."/>
            <person name="Detter J.C."/>
            <person name="Tapia R."/>
            <person name="Bruce D."/>
            <person name="Goodwin L."/>
            <person name="Pitluck S."/>
            <person name="Pati A."/>
            <person name="Anderson I."/>
            <person name="Ivanova N."/>
            <person name="Mavromatis K."/>
            <person name="Mikhailova N."/>
            <person name="Chen A."/>
            <person name="Palaniappan K."/>
            <person name="Bilek Y."/>
            <person name="Hader T."/>
            <person name="Land M."/>
            <person name="Hauser L."/>
            <person name="Chang Y.J."/>
            <person name="Jeffries C.D."/>
            <person name="Tindall B.J."/>
            <person name="Rohde M."/>
            <person name="Goker M."/>
            <person name="Bristow J."/>
            <person name="Eisen J.A."/>
            <person name="Markowitz V."/>
            <person name="Hugenholtz P."/>
            <person name="Kyrpides N.C."/>
            <person name="Klenk H.P."/>
        </authorList>
    </citation>
    <scope>NUCLEOTIDE SEQUENCE [LARGE SCALE GENOMIC DNA]</scope>
    <source>
        <strain evidence="8">DSM 14484 / JCM 11386 / HI 11/12</strain>
    </source>
</reference>
<dbReference type="HOGENOM" id="CLU_003182_13_2_0"/>
<dbReference type="EMBL" id="CP001931">
    <property type="protein sequence ID" value="ADC89154.1"/>
    <property type="molecule type" value="Genomic_DNA"/>
</dbReference>